<sequence length="168" mass="19058">MSSLEDAAIQAAETIQTAHLNKAPTKQDMAPSTAADTKERVTFDRSADVASEADEVGEDEVPLSILRPLPQDQWRKRPAHVPLPDLRFEQSYLKSIEHTNGWQGVAYVTIKDQVLMPLVQGMVWSLVVAWWRHWNTATKFSGQSVGAKIRRWWWGVNNWPIPNKSGKR</sequence>
<dbReference type="Pfam" id="PF08589">
    <property type="entry name" value="ATG43"/>
    <property type="match status" value="1"/>
</dbReference>
<evidence type="ECO:0000256" key="1">
    <source>
        <dbReference type="SAM" id="MobiDB-lite"/>
    </source>
</evidence>
<accession>A0AAI8YTR0</accession>
<organism evidence="2 3">
    <name type="scientific">Lecanosticta acicola</name>
    <dbReference type="NCBI Taxonomy" id="111012"/>
    <lineage>
        <taxon>Eukaryota</taxon>
        <taxon>Fungi</taxon>
        <taxon>Dikarya</taxon>
        <taxon>Ascomycota</taxon>
        <taxon>Pezizomycotina</taxon>
        <taxon>Dothideomycetes</taxon>
        <taxon>Dothideomycetidae</taxon>
        <taxon>Mycosphaerellales</taxon>
        <taxon>Mycosphaerellaceae</taxon>
        <taxon>Lecanosticta</taxon>
    </lineage>
</organism>
<dbReference type="GO" id="GO:0000423">
    <property type="term" value="P:mitophagy"/>
    <property type="evidence" value="ECO:0007669"/>
    <property type="project" value="InterPro"/>
</dbReference>
<dbReference type="EMBL" id="CAVMBE010000007">
    <property type="protein sequence ID" value="CAK3861883.1"/>
    <property type="molecule type" value="Genomic_DNA"/>
</dbReference>
<keyword evidence="3" id="KW-1185">Reference proteome</keyword>
<evidence type="ECO:0000313" key="2">
    <source>
        <dbReference type="EMBL" id="CAK3861883.1"/>
    </source>
</evidence>
<dbReference type="PANTHER" id="PTHR38699">
    <property type="entry name" value="CHROMOSOME 1, WHOLE GENOME SHOTGUN SEQUENCE"/>
    <property type="match status" value="1"/>
</dbReference>
<dbReference type="Proteomes" id="UP001296104">
    <property type="component" value="Unassembled WGS sequence"/>
</dbReference>
<dbReference type="AlphaFoldDB" id="A0AAI8YTR0"/>
<evidence type="ECO:0008006" key="4">
    <source>
        <dbReference type="Google" id="ProtNLM"/>
    </source>
</evidence>
<feature type="region of interest" description="Disordered" evidence="1">
    <location>
        <begin position="18"/>
        <end position="41"/>
    </location>
</feature>
<proteinExistence type="predicted"/>
<protein>
    <recommendedName>
        <fullName evidence="4">DUF1770-domain-containing protein</fullName>
    </recommendedName>
</protein>
<dbReference type="PANTHER" id="PTHR38699:SF1">
    <property type="entry name" value="MITOPHAGY RECEPTOR ATG43"/>
    <property type="match status" value="1"/>
</dbReference>
<gene>
    <name evidence="2" type="ORF">LECACI_7A001833</name>
</gene>
<reference evidence="2" key="1">
    <citation type="submission" date="2023-11" db="EMBL/GenBank/DDBJ databases">
        <authorList>
            <person name="Alioto T."/>
            <person name="Alioto T."/>
            <person name="Gomez Garrido J."/>
        </authorList>
    </citation>
    <scope>NUCLEOTIDE SEQUENCE</scope>
</reference>
<comment type="caution">
    <text evidence="2">The sequence shown here is derived from an EMBL/GenBank/DDBJ whole genome shotgun (WGS) entry which is preliminary data.</text>
</comment>
<name>A0AAI8YTR0_9PEZI</name>
<evidence type="ECO:0000313" key="3">
    <source>
        <dbReference type="Proteomes" id="UP001296104"/>
    </source>
</evidence>
<dbReference type="InterPro" id="IPR013898">
    <property type="entry name" value="Atg43"/>
</dbReference>
<dbReference type="GO" id="GO:0140580">
    <property type="term" value="F:mitochondrion autophagosome adaptor activity"/>
    <property type="evidence" value="ECO:0007669"/>
    <property type="project" value="InterPro"/>
</dbReference>